<keyword evidence="9 10" id="KW-0472">Membrane</keyword>
<dbReference type="GO" id="GO:0005886">
    <property type="term" value="C:plasma membrane"/>
    <property type="evidence" value="ECO:0007669"/>
    <property type="project" value="UniProtKB-SubCell"/>
</dbReference>
<evidence type="ECO:0000256" key="8">
    <source>
        <dbReference type="ARBA" id="ARBA00022989"/>
    </source>
</evidence>
<keyword evidence="7 10" id="KW-0812">Transmembrane</keyword>
<dbReference type="GO" id="GO:0015627">
    <property type="term" value="C:type II protein secretion system complex"/>
    <property type="evidence" value="ECO:0007669"/>
    <property type="project" value="InterPro"/>
</dbReference>
<dbReference type="Pfam" id="PF07963">
    <property type="entry name" value="N_methyl"/>
    <property type="match status" value="1"/>
</dbReference>
<keyword evidence="5" id="KW-0488">Methylation</keyword>
<protein>
    <recommendedName>
        <fullName evidence="3">Type II secretion system protein J</fullName>
    </recommendedName>
</protein>
<evidence type="ECO:0000256" key="2">
    <source>
        <dbReference type="ARBA" id="ARBA00011084"/>
    </source>
</evidence>
<dbReference type="Proteomes" id="UP000001062">
    <property type="component" value="Chromosome"/>
</dbReference>
<evidence type="ECO:0000256" key="1">
    <source>
        <dbReference type="ARBA" id="ARBA00004377"/>
    </source>
</evidence>
<gene>
    <name evidence="11" type="ordered locus">Marme_0992</name>
</gene>
<dbReference type="Gene3D" id="3.10.610.10">
    <property type="entry name" value="GSPII I/J protein-like"/>
    <property type="match status" value="1"/>
</dbReference>
<dbReference type="PANTHER" id="PTHR39583:SF2">
    <property type="entry name" value="TYPE II SECRETION SYSTEM PROTEIN J"/>
    <property type="match status" value="1"/>
</dbReference>
<accession>F2K4G8</accession>
<dbReference type="OrthoDB" id="9794345at2"/>
<dbReference type="NCBIfam" id="TIGR02532">
    <property type="entry name" value="IV_pilin_GFxxxE"/>
    <property type="match status" value="1"/>
</dbReference>
<dbReference type="Pfam" id="PF11612">
    <property type="entry name" value="T2SSJ"/>
    <property type="match status" value="1"/>
</dbReference>
<sequence length="216" mass="24764">MKIKRHGFTLIEVLIVLAILGFVSLVSTGMVESGIRLQKSISNHADKIEKLSRVWLWVEADVSQIVNRPIRDELGESKAALVLINNELSFTRTGWKNSLGEERSQLQRIHYSVSDDIFYRRYWRVLDRDQDSKPVEQLFNDVKTLSIEVLGEKGWVKAWPEEEVYLPGVTEQSEPLPIAVKVHIEMKEGESFERVFEVPVFPHEKNTANPYGSGES</sequence>
<dbReference type="InterPro" id="IPR045584">
    <property type="entry name" value="Pilin-like"/>
</dbReference>
<dbReference type="AlphaFoldDB" id="F2K4G8"/>
<dbReference type="GO" id="GO:0015628">
    <property type="term" value="P:protein secretion by the type II secretion system"/>
    <property type="evidence" value="ECO:0007669"/>
    <property type="project" value="InterPro"/>
</dbReference>
<dbReference type="InterPro" id="IPR010055">
    <property type="entry name" value="T2SS_protein-GspJ"/>
</dbReference>
<keyword evidence="6" id="KW-0997">Cell inner membrane</keyword>
<dbReference type="InterPro" id="IPR051621">
    <property type="entry name" value="T2SS_protein_J"/>
</dbReference>
<evidence type="ECO:0000256" key="5">
    <source>
        <dbReference type="ARBA" id="ARBA00022481"/>
    </source>
</evidence>
<reference evidence="11 12" key="1">
    <citation type="journal article" date="2012" name="Stand. Genomic Sci.">
        <title>Complete genome sequence of the melanogenic marine bacterium Marinomonas mediterranea type strain (MMB-1(T)).</title>
        <authorList>
            <person name="Lucas-Elio P."/>
            <person name="Goodwin L."/>
            <person name="Woyke T."/>
            <person name="Pitluck S."/>
            <person name="Nolan M."/>
            <person name="Kyrpides N.C."/>
            <person name="Detter J.C."/>
            <person name="Copeland A."/>
            <person name="Teshima H."/>
            <person name="Bruce D."/>
            <person name="Detter C."/>
            <person name="Tapia R."/>
            <person name="Han S."/>
            <person name="Land M.L."/>
            <person name="Ivanova N."/>
            <person name="Mikhailova N."/>
            <person name="Johnston A.W."/>
            <person name="Sanchez-Amat A."/>
        </authorList>
    </citation>
    <scope>NUCLEOTIDE SEQUENCE [LARGE SCALE GENOMIC DNA]</scope>
    <source>
        <strain evidence="12">ATCC 700492 / JCM 21426 / NBRC 103028 / MMB-1</strain>
    </source>
</reference>
<evidence type="ECO:0000313" key="12">
    <source>
        <dbReference type="Proteomes" id="UP000001062"/>
    </source>
</evidence>
<proteinExistence type="inferred from homology"/>
<evidence type="ECO:0000256" key="10">
    <source>
        <dbReference type="SAM" id="Phobius"/>
    </source>
</evidence>
<dbReference type="EMBL" id="CP002583">
    <property type="protein sequence ID" value="ADZ90267.1"/>
    <property type="molecule type" value="Genomic_DNA"/>
</dbReference>
<evidence type="ECO:0000313" key="11">
    <source>
        <dbReference type="EMBL" id="ADZ90267.1"/>
    </source>
</evidence>
<evidence type="ECO:0000256" key="7">
    <source>
        <dbReference type="ARBA" id="ARBA00022692"/>
    </source>
</evidence>
<evidence type="ECO:0000256" key="9">
    <source>
        <dbReference type="ARBA" id="ARBA00023136"/>
    </source>
</evidence>
<dbReference type="SUPFAM" id="SSF54523">
    <property type="entry name" value="Pili subunits"/>
    <property type="match status" value="1"/>
</dbReference>
<dbReference type="KEGG" id="mme:Marme_0992"/>
<dbReference type="PROSITE" id="PS00409">
    <property type="entry name" value="PROKAR_NTER_METHYL"/>
    <property type="match status" value="1"/>
</dbReference>
<keyword evidence="4" id="KW-1003">Cell membrane</keyword>
<dbReference type="eggNOG" id="COG4795">
    <property type="taxonomic scope" value="Bacteria"/>
</dbReference>
<dbReference type="STRING" id="717774.Marme_0992"/>
<evidence type="ECO:0000256" key="3">
    <source>
        <dbReference type="ARBA" id="ARBA00021539"/>
    </source>
</evidence>
<dbReference type="PATRIC" id="fig|717774.3.peg.1034"/>
<keyword evidence="8 10" id="KW-1133">Transmembrane helix</keyword>
<dbReference type="InterPro" id="IPR012902">
    <property type="entry name" value="N_methyl_site"/>
</dbReference>
<dbReference type="PANTHER" id="PTHR39583">
    <property type="entry name" value="TYPE II SECRETION SYSTEM PROTEIN J-RELATED"/>
    <property type="match status" value="1"/>
</dbReference>
<dbReference type="NCBIfam" id="TIGR01711">
    <property type="entry name" value="gspJ"/>
    <property type="match status" value="1"/>
</dbReference>
<name>F2K4G8_MARM1</name>
<comment type="similarity">
    <text evidence="2">Belongs to the GSP J family.</text>
</comment>
<comment type="subcellular location">
    <subcellularLocation>
        <location evidence="1">Cell inner membrane</location>
        <topology evidence="1">Single-pass membrane protein</topology>
    </subcellularLocation>
</comment>
<feature type="transmembrane region" description="Helical" evidence="10">
    <location>
        <begin position="7"/>
        <end position="31"/>
    </location>
</feature>
<keyword evidence="12" id="KW-1185">Reference proteome</keyword>
<dbReference type="HOGENOM" id="CLU_093850_1_0_6"/>
<evidence type="ECO:0000256" key="6">
    <source>
        <dbReference type="ARBA" id="ARBA00022519"/>
    </source>
</evidence>
<dbReference type="RefSeq" id="WP_013660172.1">
    <property type="nucleotide sequence ID" value="NC_015276.1"/>
</dbReference>
<evidence type="ECO:0000256" key="4">
    <source>
        <dbReference type="ARBA" id="ARBA00022475"/>
    </source>
</evidence>
<organism evidence="11 12">
    <name type="scientific">Marinomonas mediterranea (strain ATCC 700492 / JCM 21426 / NBRC 103028 / MMB-1)</name>
    <dbReference type="NCBI Taxonomy" id="717774"/>
    <lineage>
        <taxon>Bacteria</taxon>
        <taxon>Pseudomonadati</taxon>
        <taxon>Pseudomonadota</taxon>
        <taxon>Gammaproteobacteria</taxon>
        <taxon>Oceanospirillales</taxon>
        <taxon>Oceanospirillaceae</taxon>
        <taxon>Marinomonas</taxon>
    </lineage>
</organism>